<protein>
    <recommendedName>
        <fullName evidence="3">DUF3592 domain-containing protein</fullName>
    </recommendedName>
</protein>
<keyword evidence="2" id="KW-0812">Transmembrane</keyword>
<dbReference type="InterPro" id="IPR021994">
    <property type="entry name" value="DUF3592"/>
</dbReference>
<keyword evidence="2" id="KW-1133">Transmembrane helix</keyword>
<sequence length="401" mass="42468">MLPSTAPPPRPPGRTWWAIGCLALAGLWSAPLLFAVLSSHLATATVERDHDGWSCTVSWSDPAGTAHRVASDCFGEPPGSALPVLVDWTAPEAAVTTPAWLAPGWTAVAGPLVVAGGLRLWLVARRRARLRVAGPPVGPLVPPGVPAAPARTLDRTETALRRAFRSVWASTALGVVCAIVFLGLIGVMTRADGELRLAGARAEGTVVQVEPDSRSSHGGALVEFDLAGEDVVRPVDLGAHADGYEAGDPVVVWYDPADPSRLTIDDVVYEPPWTTWPAVVAVVGVLFAPALAVWTLSGVWRADRLLSRGSWQPVRVHVTAGRGALLFRTPDGTVWRSTRGPWWPTPDTEPGEPPDPDPDLPDGGPATLAGDQPVWWVTGGRAAVFSRDGGHPLVLARRRRA</sequence>
<feature type="compositionally biased region" description="Acidic residues" evidence="1">
    <location>
        <begin position="349"/>
        <end position="360"/>
    </location>
</feature>
<dbReference type="AlphaFoldDB" id="A0A1G6LSZ3"/>
<gene>
    <name evidence="4" type="ORF">SAMN05660690_1539</name>
</gene>
<dbReference type="EMBL" id="FMZF01000002">
    <property type="protein sequence ID" value="SDC46382.1"/>
    <property type="molecule type" value="Genomic_DNA"/>
</dbReference>
<keyword evidence="5" id="KW-1185">Reference proteome</keyword>
<dbReference type="Pfam" id="PF12158">
    <property type="entry name" value="DUF3592"/>
    <property type="match status" value="1"/>
</dbReference>
<name>A0A1G6LSZ3_9ACTN</name>
<feature type="transmembrane region" description="Helical" evidence="2">
    <location>
        <begin position="276"/>
        <end position="300"/>
    </location>
</feature>
<organism evidence="4 5">
    <name type="scientific">Geodermatophilus telluris</name>
    <dbReference type="NCBI Taxonomy" id="1190417"/>
    <lineage>
        <taxon>Bacteria</taxon>
        <taxon>Bacillati</taxon>
        <taxon>Actinomycetota</taxon>
        <taxon>Actinomycetes</taxon>
        <taxon>Geodermatophilales</taxon>
        <taxon>Geodermatophilaceae</taxon>
        <taxon>Geodermatophilus</taxon>
    </lineage>
</organism>
<feature type="transmembrane region" description="Helical" evidence="2">
    <location>
        <begin position="100"/>
        <end position="122"/>
    </location>
</feature>
<dbReference type="Proteomes" id="UP000199416">
    <property type="component" value="Unassembled WGS sequence"/>
</dbReference>
<evidence type="ECO:0000313" key="4">
    <source>
        <dbReference type="EMBL" id="SDC46382.1"/>
    </source>
</evidence>
<feature type="domain" description="DUF3592" evidence="3">
    <location>
        <begin position="202"/>
        <end position="265"/>
    </location>
</feature>
<dbReference type="RefSeq" id="WP_091364841.1">
    <property type="nucleotide sequence ID" value="NZ_FMZF01000002.1"/>
</dbReference>
<evidence type="ECO:0000313" key="5">
    <source>
        <dbReference type="Proteomes" id="UP000199416"/>
    </source>
</evidence>
<dbReference type="STRING" id="1190417.SAMN05660690_1539"/>
<feature type="transmembrane region" description="Helical" evidence="2">
    <location>
        <begin position="167"/>
        <end position="188"/>
    </location>
</feature>
<accession>A0A1G6LSZ3</accession>
<feature type="region of interest" description="Disordered" evidence="1">
    <location>
        <begin position="337"/>
        <end position="372"/>
    </location>
</feature>
<proteinExistence type="predicted"/>
<evidence type="ECO:0000256" key="1">
    <source>
        <dbReference type="SAM" id="MobiDB-lite"/>
    </source>
</evidence>
<keyword evidence="2" id="KW-0472">Membrane</keyword>
<reference evidence="5" key="1">
    <citation type="submission" date="2016-10" db="EMBL/GenBank/DDBJ databases">
        <authorList>
            <person name="Varghese N."/>
            <person name="Submissions S."/>
        </authorList>
    </citation>
    <scope>NUCLEOTIDE SEQUENCE [LARGE SCALE GENOMIC DNA]</scope>
    <source>
        <strain evidence="5">DSM 45421</strain>
    </source>
</reference>
<evidence type="ECO:0000259" key="3">
    <source>
        <dbReference type="Pfam" id="PF12158"/>
    </source>
</evidence>
<dbReference type="OrthoDB" id="5187570at2"/>
<evidence type="ECO:0000256" key="2">
    <source>
        <dbReference type="SAM" id="Phobius"/>
    </source>
</evidence>